<proteinExistence type="predicted"/>
<keyword evidence="1" id="KW-0175">Coiled coil</keyword>
<evidence type="ECO:0000313" key="3">
    <source>
        <dbReference type="Proteomes" id="UP000232722"/>
    </source>
</evidence>
<organism evidence="2 3">
    <name type="scientific">Rhizophagus irregularis</name>
    <dbReference type="NCBI Taxonomy" id="588596"/>
    <lineage>
        <taxon>Eukaryota</taxon>
        <taxon>Fungi</taxon>
        <taxon>Fungi incertae sedis</taxon>
        <taxon>Mucoromycota</taxon>
        <taxon>Glomeromycotina</taxon>
        <taxon>Glomeromycetes</taxon>
        <taxon>Glomerales</taxon>
        <taxon>Glomeraceae</taxon>
        <taxon>Rhizophagus</taxon>
    </lineage>
</organism>
<name>A0A2N0P9X3_9GLOM</name>
<dbReference type="VEuPathDB" id="FungiDB:RhiirFUN_010350"/>
<evidence type="ECO:0008006" key="4">
    <source>
        <dbReference type="Google" id="ProtNLM"/>
    </source>
</evidence>
<dbReference type="EMBL" id="LLXJ01001153">
    <property type="protein sequence ID" value="PKC03625.1"/>
    <property type="molecule type" value="Genomic_DNA"/>
</dbReference>
<accession>A0A2N0P9X3</accession>
<dbReference type="Proteomes" id="UP000232722">
    <property type="component" value="Unassembled WGS sequence"/>
</dbReference>
<protein>
    <recommendedName>
        <fullName evidence="4">DUF659 domain-containing protein</fullName>
    </recommendedName>
</protein>
<dbReference type="AlphaFoldDB" id="A0A2N0P9X3"/>
<dbReference type="InterPro" id="IPR012337">
    <property type="entry name" value="RNaseH-like_sf"/>
</dbReference>
<gene>
    <name evidence="2" type="ORF">RhiirA5_423494</name>
</gene>
<feature type="coiled-coil region" evidence="1">
    <location>
        <begin position="197"/>
        <end position="234"/>
    </location>
</feature>
<evidence type="ECO:0000313" key="2">
    <source>
        <dbReference type="EMBL" id="PKC03625.1"/>
    </source>
</evidence>
<reference evidence="2 3" key="1">
    <citation type="submission" date="2016-04" db="EMBL/GenBank/DDBJ databases">
        <title>Genome analyses suggest a sexual origin of heterokaryosis in a supposedly ancient asexual fungus.</title>
        <authorList>
            <person name="Ropars J."/>
            <person name="Sedzielewska K."/>
            <person name="Noel J."/>
            <person name="Charron P."/>
            <person name="Farinelli L."/>
            <person name="Marton T."/>
            <person name="Kruger M."/>
            <person name="Pelin A."/>
            <person name="Brachmann A."/>
            <person name="Corradi N."/>
        </authorList>
    </citation>
    <scope>NUCLEOTIDE SEQUENCE [LARGE SCALE GENOMIC DNA]</scope>
    <source>
        <strain evidence="2 3">A5</strain>
    </source>
</reference>
<evidence type="ECO:0000256" key="1">
    <source>
        <dbReference type="SAM" id="Coils"/>
    </source>
</evidence>
<dbReference type="VEuPathDB" id="FungiDB:RhiirA1_477901"/>
<reference evidence="2 3" key="2">
    <citation type="submission" date="2017-09" db="EMBL/GenBank/DDBJ databases">
        <title>Extensive intraspecific genome diversity in a model arbuscular mycorrhizal fungus.</title>
        <authorList>
            <person name="Chen E.C."/>
            <person name="Morin E."/>
            <person name="Beaudet D."/>
            <person name="Noel J."/>
            <person name="Ndikumana S."/>
            <person name="Charron P."/>
            <person name="St-Onge C."/>
            <person name="Giorgi J."/>
            <person name="Grigoriev I.V."/>
            <person name="Roux C."/>
            <person name="Martin F.M."/>
            <person name="Corradi N."/>
        </authorList>
    </citation>
    <scope>NUCLEOTIDE SEQUENCE [LARGE SCALE GENOMIC DNA]</scope>
    <source>
        <strain evidence="2 3">A5</strain>
    </source>
</reference>
<dbReference type="SUPFAM" id="SSF53098">
    <property type="entry name" value="Ribonuclease H-like"/>
    <property type="match status" value="1"/>
</dbReference>
<sequence>MISDLKSKGVNVGAIVTDSASAYTAARQRLRISNRTIVFLLCFAHQINLCVGEIFKESTELKVALNNAIRLTTYFRNPNHKFFVAKLHEHKKSLMMNDYVNIQLATQIQVQLEKRWKQFKNNVNINYTTFGKWQKKSTCILCEFDNFHLDKYPFNDDTYGSSKVLNMSKLRADITWKHHINSDSSILTSLSIIITCNEEENNNEKEVEENLVIIKEEEEEEEDLEKKFNNYLQGWSEMLKEETYEFEENENENDIMHITVDDILHPAIIDPNAKWNLNSFFKELEFLF</sequence>
<dbReference type="VEuPathDB" id="FungiDB:FUN_005090"/>
<comment type="caution">
    <text evidence="2">The sequence shown here is derived from an EMBL/GenBank/DDBJ whole genome shotgun (WGS) entry which is preliminary data.</text>
</comment>